<sequence>MKPKRRSGDQPQHPEAAESQNDASSSVAGSKKIKKSKAQGKVHGGLGVKLVNLDAGNKDMLLSRAKKHSGTMARPMHSGRLFAMKAFVLCSLYKGLVPNSVKVVSSIAIAFVTYEAM</sequence>
<name>A0A804P9X1_MAIZE</name>
<organism evidence="2 3">
    <name type="scientific">Zea mays</name>
    <name type="common">Maize</name>
    <dbReference type="NCBI Taxonomy" id="4577"/>
    <lineage>
        <taxon>Eukaryota</taxon>
        <taxon>Viridiplantae</taxon>
        <taxon>Streptophyta</taxon>
        <taxon>Embryophyta</taxon>
        <taxon>Tracheophyta</taxon>
        <taxon>Spermatophyta</taxon>
        <taxon>Magnoliopsida</taxon>
        <taxon>Liliopsida</taxon>
        <taxon>Poales</taxon>
        <taxon>Poaceae</taxon>
        <taxon>PACMAD clade</taxon>
        <taxon>Panicoideae</taxon>
        <taxon>Andropogonodae</taxon>
        <taxon>Andropogoneae</taxon>
        <taxon>Tripsacinae</taxon>
        <taxon>Zea</taxon>
    </lineage>
</organism>
<reference evidence="3" key="1">
    <citation type="journal article" date="2009" name="Science">
        <title>The B73 maize genome: complexity, diversity, and dynamics.</title>
        <authorList>
            <person name="Schnable P.S."/>
            <person name="Ware D."/>
            <person name="Fulton R.S."/>
            <person name="Stein J.C."/>
            <person name="Wei F."/>
            <person name="Pasternak S."/>
            <person name="Liang C."/>
            <person name="Zhang J."/>
            <person name="Fulton L."/>
            <person name="Graves T.A."/>
            <person name="Minx P."/>
            <person name="Reily A.D."/>
            <person name="Courtney L."/>
            <person name="Kruchowski S.S."/>
            <person name="Tomlinson C."/>
            <person name="Strong C."/>
            <person name="Delehaunty K."/>
            <person name="Fronick C."/>
            <person name="Courtney B."/>
            <person name="Rock S.M."/>
            <person name="Belter E."/>
            <person name="Du F."/>
            <person name="Kim K."/>
            <person name="Abbott R.M."/>
            <person name="Cotton M."/>
            <person name="Levy A."/>
            <person name="Marchetto P."/>
            <person name="Ochoa K."/>
            <person name="Jackson S.M."/>
            <person name="Gillam B."/>
            <person name="Chen W."/>
            <person name="Yan L."/>
            <person name="Higginbotham J."/>
            <person name="Cardenas M."/>
            <person name="Waligorski J."/>
            <person name="Applebaum E."/>
            <person name="Phelps L."/>
            <person name="Falcone J."/>
            <person name="Kanchi K."/>
            <person name="Thane T."/>
            <person name="Scimone A."/>
            <person name="Thane N."/>
            <person name="Henke J."/>
            <person name="Wang T."/>
            <person name="Ruppert J."/>
            <person name="Shah N."/>
            <person name="Rotter K."/>
            <person name="Hodges J."/>
            <person name="Ingenthron E."/>
            <person name="Cordes M."/>
            <person name="Kohlberg S."/>
            <person name="Sgro J."/>
            <person name="Delgado B."/>
            <person name="Mead K."/>
            <person name="Chinwalla A."/>
            <person name="Leonard S."/>
            <person name="Crouse K."/>
            <person name="Collura K."/>
            <person name="Kudrna D."/>
            <person name="Currie J."/>
            <person name="He R."/>
            <person name="Angelova A."/>
            <person name="Rajasekar S."/>
            <person name="Mueller T."/>
            <person name="Lomeli R."/>
            <person name="Scara G."/>
            <person name="Ko A."/>
            <person name="Delaney K."/>
            <person name="Wissotski M."/>
            <person name="Lopez G."/>
            <person name="Campos D."/>
            <person name="Braidotti M."/>
            <person name="Ashley E."/>
            <person name="Golser W."/>
            <person name="Kim H."/>
            <person name="Lee S."/>
            <person name="Lin J."/>
            <person name="Dujmic Z."/>
            <person name="Kim W."/>
            <person name="Talag J."/>
            <person name="Zuccolo A."/>
            <person name="Fan C."/>
            <person name="Sebastian A."/>
            <person name="Kramer M."/>
            <person name="Spiegel L."/>
            <person name="Nascimento L."/>
            <person name="Zutavern T."/>
            <person name="Miller B."/>
            <person name="Ambroise C."/>
            <person name="Muller S."/>
            <person name="Spooner W."/>
            <person name="Narechania A."/>
            <person name="Ren L."/>
            <person name="Wei S."/>
            <person name="Kumari S."/>
            <person name="Faga B."/>
            <person name="Levy M.J."/>
            <person name="McMahan L."/>
            <person name="Van Buren P."/>
            <person name="Vaughn M.W."/>
            <person name="Ying K."/>
            <person name="Yeh C.-T."/>
            <person name="Emrich S.J."/>
            <person name="Jia Y."/>
            <person name="Kalyanaraman A."/>
            <person name="Hsia A.-P."/>
            <person name="Barbazuk W.B."/>
            <person name="Baucom R.S."/>
            <person name="Brutnell T.P."/>
            <person name="Carpita N.C."/>
            <person name="Chaparro C."/>
            <person name="Chia J.-M."/>
            <person name="Deragon J.-M."/>
            <person name="Estill J.C."/>
            <person name="Fu Y."/>
            <person name="Jeddeloh J.A."/>
            <person name="Han Y."/>
            <person name="Lee H."/>
            <person name="Li P."/>
            <person name="Lisch D.R."/>
            <person name="Liu S."/>
            <person name="Liu Z."/>
            <person name="Nagel D.H."/>
            <person name="McCann M.C."/>
            <person name="SanMiguel P."/>
            <person name="Myers A.M."/>
            <person name="Nettleton D."/>
            <person name="Nguyen J."/>
            <person name="Penning B.W."/>
            <person name="Ponnala L."/>
            <person name="Schneider K.L."/>
            <person name="Schwartz D.C."/>
            <person name="Sharma A."/>
            <person name="Soderlund C."/>
            <person name="Springer N.M."/>
            <person name="Sun Q."/>
            <person name="Wang H."/>
            <person name="Waterman M."/>
            <person name="Westerman R."/>
            <person name="Wolfgruber T.K."/>
            <person name="Yang L."/>
            <person name="Yu Y."/>
            <person name="Zhang L."/>
            <person name="Zhou S."/>
            <person name="Zhu Q."/>
            <person name="Bennetzen J.L."/>
            <person name="Dawe R.K."/>
            <person name="Jiang J."/>
            <person name="Jiang N."/>
            <person name="Presting G.G."/>
            <person name="Wessler S.R."/>
            <person name="Aluru S."/>
            <person name="Martienssen R.A."/>
            <person name="Clifton S.W."/>
            <person name="McCombie W.R."/>
            <person name="Wing R.A."/>
            <person name="Wilson R.K."/>
        </authorList>
    </citation>
    <scope>NUCLEOTIDE SEQUENCE [LARGE SCALE GENOMIC DNA]</scope>
    <source>
        <strain evidence="3">cv. B73</strain>
    </source>
</reference>
<feature type="compositionally biased region" description="Basic residues" evidence="1">
    <location>
        <begin position="31"/>
        <end position="40"/>
    </location>
</feature>
<proteinExistence type="predicted"/>
<reference evidence="2" key="2">
    <citation type="submission" date="2019-07" db="EMBL/GenBank/DDBJ databases">
        <authorList>
            <person name="Seetharam A."/>
            <person name="Woodhouse M."/>
            <person name="Cannon E."/>
        </authorList>
    </citation>
    <scope>NUCLEOTIDE SEQUENCE [LARGE SCALE GENOMIC DNA]</scope>
    <source>
        <strain evidence="2">cv. B73</strain>
    </source>
</reference>
<protein>
    <submittedName>
        <fullName evidence="2">Uncharacterized protein</fullName>
    </submittedName>
</protein>
<accession>A0A804P9X1</accession>
<evidence type="ECO:0000313" key="2">
    <source>
        <dbReference type="EnsemblPlants" id="Zm00001eb218910_P001"/>
    </source>
</evidence>
<dbReference type="Gramene" id="Zm00001eb218910_T001">
    <property type="protein sequence ID" value="Zm00001eb218910_P001"/>
    <property type="gene ID" value="Zm00001eb218910"/>
</dbReference>
<reference evidence="2" key="3">
    <citation type="submission" date="2021-05" db="UniProtKB">
        <authorList>
            <consortium name="EnsemblPlants"/>
        </authorList>
    </citation>
    <scope>IDENTIFICATION</scope>
    <source>
        <strain evidence="2">cv. B73</strain>
    </source>
</reference>
<feature type="region of interest" description="Disordered" evidence="1">
    <location>
        <begin position="1"/>
        <end position="42"/>
    </location>
</feature>
<keyword evidence="3" id="KW-1185">Reference proteome</keyword>
<dbReference type="Proteomes" id="UP000007305">
    <property type="component" value="Chromosome 5"/>
</dbReference>
<dbReference type="InParanoid" id="A0A804P9X1"/>
<evidence type="ECO:0000313" key="3">
    <source>
        <dbReference type="Proteomes" id="UP000007305"/>
    </source>
</evidence>
<dbReference type="AlphaFoldDB" id="A0A804P9X1"/>
<dbReference type="EnsemblPlants" id="Zm00001eb218910_T001">
    <property type="protein sequence ID" value="Zm00001eb218910_P001"/>
    <property type="gene ID" value="Zm00001eb218910"/>
</dbReference>
<evidence type="ECO:0000256" key="1">
    <source>
        <dbReference type="SAM" id="MobiDB-lite"/>
    </source>
</evidence>